<dbReference type="PANTHER" id="PTHR45867:SF3">
    <property type="entry name" value="ACID PHOSPHATASE TYPE 7"/>
    <property type="match status" value="1"/>
</dbReference>
<evidence type="ECO:0000259" key="4">
    <source>
        <dbReference type="Pfam" id="PF16656"/>
    </source>
</evidence>
<dbReference type="Pfam" id="PF00149">
    <property type="entry name" value="Metallophos"/>
    <property type="match status" value="1"/>
</dbReference>
<evidence type="ECO:0000313" key="6">
    <source>
        <dbReference type="Proteomes" id="UP001597361"/>
    </source>
</evidence>
<dbReference type="InterPro" id="IPR029052">
    <property type="entry name" value="Metallo-depent_PP-like"/>
</dbReference>
<feature type="domain" description="Purple acid phosphatase N-terminal" evidence="4">
    <location>
        <begin position="32"/>
        <end position="128"/>
    </location>
</feature>
<evidence type="ECO:0000313" key="5">
    <source>
        <dbReference type="EMBL" id="MFD2035502.1"/>
    </source>
</evidence>
<organism evidence="5 6">
    <name type="scientific">Belliella marina</name>
    <dbReference type="NCBI Taxonomy" id="1644146"/>
    <lineage>
        <taxon>Bacteria</taxon>
        <taxon>Pseudomonadati</taxon>
        <taxon>Bacteroidota</taxon>
        <taxon>Cytophagia</taxon>
        <taxon>Cytophagales</taxon>
        <taxon>Cyclobacteriaceae</taxon>
        <taxon>Belliella</taxon>
    </lineage>
</organism>
<keyword evidence="1 2" id="KW-0732">Signal</keyword>
<dbReference type="InterPro" id="IPR004843">
    <property type="entry name" value="Calcineurin-like_PHP"/>
</dbReference>
<dbReference type="InterPro" id="IPR008963">
    <property type="entry name" value="Purple_acid_Pase-like_N"/>
</dbReference>
<dbReference type="EMBL" id="JBHUHR010000033">
    <property type="protein sequence ID" value="MFD2035502.1"/>
    <property type="molecule type" value="Genomic_DNA"/>
</dbReference>
<feature type="chain" id="PRO_5046008360" evidence="2">
    <location>
        <begin position="24"/>
        <end position="449"/>
    </location>
</feature>
<dbReference type="SUPFAM" id="SSF49363">
    <property type="entry name" value="Purple acid phosphatase, N-terminal domain"/>
    <property type="match status" value="1"/>
</dbReference>
<proteinExistence type="predicted"/>
<dbReference type="PANTHER" id="PTHR45867">
    <property type="entry name" value="PURPLE ACID PHOSPHATASE"/>
    <property type="match status" value="1"/>
</dbReference>
<sequence>MKYHQLLILLPIISFFEIQGANAQNNLPTSTPDRITLHLGEDPETAFSVGFRTSTQVEEAFIEISTENNSPELGEILPTKKADRKVLDSDGVEAHYFSVNVTGLDPGKLYVYRVGSEDAWSEWHQVSTSSKNMEAFSFIYLGDIQNGIKSLASRVVRKSLMHQPSASFMLYAGDLINRTHNDHEWGEWYGTGGWAHAQIPILATPGNHEYTRDEQRNLQLDNHWDKQFNFPKNGPIPHQSSVYYQDFGNMRIICLDSQLIMLDSVSRQVQRDWLEEVLKNTENQWKVVLMHHPVYSVSDKRDNPILRELFQPLFEKYKIDIVFQGHDHTYGRGFKPDISQGASKGPMYVVSVAGPKMYTPSLERWMERAGANIQLYQIISINKNQLQYESFTADGKKYDGFDLVKSPDGNIFTEHGNLGPESTQLPKGRLEKLSPEDVATYNKLYGTDY</sequence>
<dbReference type="Proteomes" id="UP001597361">
    <property type="component" value="Unassembled WGS sequence"/>
</dbReference>
<dbReference type="Gene3D" id="3.60.21.10">
    <property type="match status" value="1"/>
</dbReference>
<protein>
    <submittedName>
        <fullName evidence="5">Metallophosphoesterase</fullName>
    </submittedName>
</protein>
<gene>
    <name evidence="5" type="ORF">ACFSKL_11915</name>
</gene>
<dbReference type="SUPFAM" id="SSF56300">
    <property type="entry name" value="Metallo-dependent phosphatases"/>
    <property type="match status" value="1"/>
</dbReference>
<evidence type="ECO:0000256" key="1">
    <source>
        <dbReference type="ARBA" id="ARBA00022729"/>
    </source>
</evidence>
<comment type="caution">
    <text evidence="5">The sequence shown here is derived from an EMBL/GenBank/DDBJ whole genome shotgun (WGS) entry which is preliminary data.</text>
</comment>
<feature type="domain" description="Calcineurin-like phosphoesterase" evidence="3">
    <location>
        <begin position="138"/>
        <end position="330"/>
    </location>
</feature>
<keyword evidence="6" id="KW-1185">Reference proteome</keyword>
<dbReference type="Pfam" id="PF16656">
    <property type="entry name" value="Pur_ac_phosph_N"/>
    <property type="match status" value="1"/>
</dbReference>
<dbReference type="InterPro" id="IPR015914">
    <property type="entry name" value="PAPs_N"/>
</dbReference>
<name>A0ABW4VPN1_9BACT</name>
<reference evidence="6" key="1">
    <citation type="journal article" date="2019" name="Int. J. Syst. Evol. Microbiol.">
        <title>The Global Catalogue of Microorganisms (GCM) 10K type strain sequencing project: providing services to taxonomists for standard genome sequencing and annotation.</title>
        <authorList>
            <consortium name="The Broad Institute Genomics Platform"/>
            <consortium name="The Broad Institute Genome Sequencing Center for Infectious Disease"/>
            <person name="Wu L."/>
            <person name="Ma J."/>
        </authorList>
    </citation>
    <scope>NUCLEOTIDE SEQUENCE [LARGE SCALE GENOMIC DNA]</scope>
    <source>
        <strain evidence="6">CGMCC 1.15180</strain>
    </source>
</reference>
<evidence type="ECO:0000259" key="3">
    <source>
        <dbReference type="Pfam" id="PF00149"/>
    </source>
</evidence>
<dbReference type="RefSeq" id="WP_376886467.1">
    <property type="nucleotide sequence ID" value="NZ_JBHUHR010000033.1"/>
</dbReference>
<accession>A0ABW4VPN1</accession>
<dbReference type="Gene3D" id="2.60.40.380">
    <property type="entry name" value="Purple acid phosphatase-like, N-terminal"/>
    <property type="match status" value="1"/>
</dbReference>
<evidence type="ECO:0000256" key="2">
    <source>
        <dbReference type="SAM" id="SignalP"/>
    </source>
</evidence>
<feature type="signal peptide" evidence="2">
    <location>
        <begin position="1"/>
        <end position="23"/>
    </location>
</feature>